<dbReference type="AlphaFoldDB" id="A0A3P3DSW1"/>
<feature type="compositionally biased region" description="Basic residues" evidence="1">
    <location>
        <begin position="18"/>
        <end position="34"/>
    </location>
</feature>
<accession>A0A3P3DSW1</accession>
<reference evidence="2 3" key="1">
    <citation type="submission" date="2018-11" db="EMBL/GenBank/DDBJ databases">
        <title>Gemmobacter sp. nov., YIM 102744-1 draft genome.</title>
        <authorList>
            <person name="Li G."/>
            <person name="Jiang Y."/>
        </authorList>
    </citation>
    <scope>NUCLEOTIDE SEQUENCE [LARGE SCALE GENOMIC DNA]</scope>
    <source>
        <strain evidence="2 3">YIM 102744-1</strain>
    </source>
</reference>
<keyword evidence="3" id="KW-1185">Reference proteome</keyword>
<dbReference type="EMBL" id="RRAZ01000004">
    <property type="protein sequence ID" value="RRH77363.1"/>
    <property type="molecule type" value="Genomic_DNA"/>
</dbReference>
<name>A0A3P3DSW1_9RHOB</name>
<sequence>MPWFWPRSPSRCPAAIKPRFRPRPRRPRPARPHRSASPPPRARAPRPPLTAPARPKKPPPSPPPPPARRSVRSRPRWAIRPNRASGCARRWSKKSARAW</sequence>
<feature type="region of interest" description="Disordered" evidence="1">
    <location>
        <begin position="1"/>
        <end position="99"/>
    </location>
</feature>
<feature type="compositionally biased region" description="Pro residues" evidence="1">
    <location>
        <begin position="58"/>
        <end position="67"/>
    </location>
</feature>
<gene>
    <name evidence="2" type="ORF">EG244_03995</name>
</gene>
<evidence type="ECO:0000313" key="2">
    <source>
        <dbReference type="EMBL" id="RRH77363.1"/>
    </source>
</evidence>
<dbReference type="Proteomes" id="UP000282125">
    <property type="component" value="Unassembled WGS sequence"/>
</dbReference>
<protein>
    <submittedName>
        <fullName evidence="2">Uncharacterized protein</fullName>
    </submittedName>
</protein>
<organism evidence="2 3">
    <name type="scientific">Falsigemmobacter faecalis</name>
    <dbReference type="NCBI Taxonomy" id="2488730"/>
    <lineage>
        <taxon>Bacteria</taxon>
        <taxon>Pseudomonadati</taxon>
        <taxon>Pseudomonadota</taxon>
        <taxon>Alphaproteobacteria</taxon>
        <taxon>Rhodobacterales</taxon>
        <taxon>Paracoccaceae</taxon>
        <taxon>Falsigemmobacter</taxon>
    </lineage>
</organism>
<evidence type="ECO:0000256" key="1">
    <source>
        <dbReference type="SAM" id="MobiDB-lite"/>
    </source>
</evidence>
<comment type="caution">
    <text evidence="2">The sequence shown here is derived from an EMBL/GenBank/DDBJ whole genome shotgun (WGS) entry which is preliminary data.</text>
</comment>
<feature type="compositionally biased region" description="Basic residues" evidence="1">
    <location>
        <begin position="90"/>
        <end position="99"/>
    </location>
</feature>
<proteinExistence type="predicted"/>
<evidence type="ECO:0000313" key="3">
    <source>
        <dbReference type="Proteomes" id="UP000282125"/>
    </source>
</evidence>
<feature type="compositionally biased region" description="Pro residues" evidence="1">
    <location>
        <begin position="37"/>
        <end position="50"/>
    </location>
</feature>